<reference evidence="5 6" key="1">
    <citation type="submission" date="2018-07" db="EMBL/GenBank/DDBJ databases">
        <title>Genomic Encyclopedia of Type Strains, Phase IV (KMG-IV): sequencing the most valuable type-strain genomes for metagenomic binning, comparative biology and taxonomic classification.</title>
        <authorList>
            <person name="Goeker M."/>
        </authorList>
    </citation>
    <scope>NUCLEOTIDE SEQUENCE [LARGE SCALE GENOMIC DNA]</scope>
    <source>
        <strain evidence="5 6">DSM 44952</strain>
    </source>
</reference>
<dbReference type="EMBL" id="QQAZ01000007">
    <property type="protein sequence ID" value="RDI48906.1"/>
    <property type="molecule type" value="Genomic_DNA"/>
</dbReference>
<comment type="caution">
    <text evidence="5">The sequence shown here is derived from an EMBL/GenBank/DDBJ whole genome shotgun (WGS) entry which is preliminary data.</text>
</comment>
<feature type="domain" description="Strictosidine synthase conserved region" evidence="4">
    <location>
        <begin position="103"/>
        <end position="184"/>
    </location>
</feature>
<gene>
    <name evidence="5" type="ORF">DFR68_10731</name>
</gene>
<organism evidence="5 6">
    <name type="scientific">Nocardia mexicana</name>
    <dbReference type="NCBI Taxonomy" id="279262"/>
    <lineage>
        <taxon>Bacteria</taxon>
        <taxon>Bacillati</taxon>
        <taxon>Actinomycetota</taxon>
        <taxon>Actinomycetes</taxon>
        <taxon>Mycobacteriales</taxon>
        <taxon>Nocardiaceae</taxon>
        <taxon>Nocardia</taxon>
    </lineage>
</organism>
<evidence type="ECO:0000256" key="3">
    <source>
        <dbReference type="ARBA" id="ARBA00023180"/>
    </source>
</evidence>
<evidence type="ECO:0000313" key="6">
    <source>
        <dbReference type="Proteomes" id="UP000255355"/>
    </source>
</evidence>
<dbReference type="Gene3D" id="2.120.10.30">
    <property type="entry name" value="TolB, C-terminal domain"/>
    <property type="match status" value="1"/>
</dbReference>
<protein>
    <submittedName>
        <fullName evidence="5">Strictosidine synthase</fullName>
    </submittedName>
</protein>
<proteinExistence type="inferred from homology"/>
<dbReference type="InterPro" id="IPR011042">
    <property type="entry name" value="6-blade_b-propeller_TolB-like"/>
</dbReference>
<dbReference type="PANTHER" id="PTHR10426:SF88">
    <property type="entry name" value="ADIPOCYTE PLASMA MEMBRANE-ASSOCIATED PROTEIN HEMOMUCIN-RELATED"/>
    <property type="match status" value="1"/>
</dbReference>
<dbReference type="GO" id="GO:0016787">
    <property type="term" value="F:hydrolase activity"/>
    <property type="evidence" value="ECO:0007669"/>
    <property type="project" value="TreeGrafter"/>
</dbReference>
<keyword evidence="2" id="KW-0597">Phosphoprotein</keyword>
<dbReference type="Proteomes" id="UP000255355">
    <property type="component" value="Unassembled WGS sequence"/>
</dbReference>
<evidence type="ECO:0000259" key="4">
    <source>
        <dbReference type="Pfam" id="PF03088"/>
    </source>
</evidence>
<dbReference type="PANTHER" id="PTHR10426">
    <property type="entry name" value="STRICTOSIDINE SYNTHASE-RELATED"/>
    <property type="match status" value="1"/>
</dbReference>
<dbReference type="Pfam" id="PF20067">
    <property type="entry name" value="SSL_N"/>
    <property type="match status" value="1"/>
</dbReference>
<dbReference type="STRING" id="1210089.GCA_001613165_00521"/>
<dbReference type="InterPro" id="IPR018119">
    <property type="entry name" value="Strictosidine_synth_cons-reg"/>
</dbReference>
<keyword evidence="3" id="KW-0325">Glycoprotein</keyword>
<keyword evidence="6" id="KW-1185">Reference proteome</keyword>
<accession>A0A370H4D2</accession>
<dbReference type="GO" id="GO:0012505">
    <property type="term" value="C:endomembrane system"/>
    <property type="evidence" value="ECO:0007669"/>
    <property type="project" value="TreeGrafter"/>
</dbReference>
<dbReference type="AlphaFoldDB" id="A0A370H4D2"/>
<sequence>MPELRLLPLPGSGPEDVVVGADGRVLTGVADGSILAVDPKDGAVEQIAQTGGRPLGLHAEPDGSLLICDSERGLLRLDKPHGTPEVLVAEVDGQRLTFASNVVADSDGTIYFSASTRRYSLDNYMGDFFEHSGTGRLLRRNPDGQVETLLDGLQFANGVVLAPDRSCVLVAETAAYRVARYRLTGPQAGTSDYLVENLPGFPDNMGLGSDGLAWVTLVTPRNPLLDRLLPMPGILRRMVWAIPPALQPKPARSAWVQAFDFTGALVHDLQREGGDYALVTGVAERDGTLYLGSLVESALAITEVPSRAGD</sequence>
<evidence type="ECO:0000256" key="2">
    <source>
        <dbReference type="ARBA" id="ARBA00022553"/>
    </source>
</evidence>
<dbReference type="Pfam" id="PF03088">
    <property type="entry name" value="Str_synth"/>
    <property type="match status" value="1"/>
</dbReference>
<comment type="similarity">
    <text evidence="1">Belongs to the strictosidine synthase family.</text>
</comment>
<dbReference type="SUPFAM" id="SSF63829">
    <property type="entry name" value="Calcium-dependent phosphotriesterase"/>
    <property type="match status" value="1"/>
</dbReference>
<evidence type="ECO:0000313" key="5">
    <source>
        <dbReference type="EMBL" id="RDI48906.1"/>
    </source>
</evidence>
<evidence type="ECO:0000256" key="1">
    <source>
        <dbReference type="ARBA" id="ARBA00009191"/>
    </source>
</evidence>
<name>A0A370H4D2_9NOCA</name>